<dbReference type="EMBL" id="BOOI01000068">
    <property type="protein sequence ID" value="GIH87818.1"/>
    <property type="molecule type" value="Genomic_DNA"/>
</dbReference>
<evidence type="ECO:0000256" key="2">
    <source>
        <dbReference type="ARBA" id="ARBA00023125"/>
    </source>
</evidence>
<organism evidence="6 7">
    <name type="scientific">Planobispora rosea</name>
    <dbReference type="NCBI Taxonomy" id="35762"/>
    <lineage>
        <taxon>Bacteria</taxon>
        <taxon>Bacillati</taxon>
        <taxon>Actinomycetota</taxon>
        <taxon>Actinomycetes</taxon>
        <taxon>Streptosporangiales</taxon>
        <taxon>Streptosporangiaceae</taxon>
        <taxon>Planobispora</taxon>
    </lineage>
</organism>
<feature type="compositionally biased region" description="Basic and acidic residues" evidence="4">
    <location>
        <begin position="318"/>
        <end position="343"/>
    </location>
</feature>
<evidence type="ECO:0000259" key="5">
    <source>
        <dbReference type="PROSITE" id="PS51898"/>
    </source>
</evidence>
<name>A0A8J3S5W9_PLARO</name>
<dbReference type="PANTHER" id="PTHR30349">
    <property type="entry name" value="PHAGE INTEGRASE-RELATED"/>
    <property type="match status" value="1"/>
</dbReference>
<keyword evidence="2" id="KW-0238">DNA-binding</keyword>
<keyword evidence="3" id="KW-0233">DNA recombination</keyword>
<evidence type="ECO:0000313" key="6">
    <source>
        <dbReference type="EMBL" id="GIH87818.1"/>
    </source>
</evidence>
<feature type="region of interest" description="Disordered" evidence="4">
    <location>
        <begin position="318"/>
        <end position="344"/>
    </location>
</feature>
<evidence type="ECO:0000256" key="4">
    <source>
        <dbReference type="SAM" id="MobiDB-lite"/>
    </source>
</evidence>
<dbReference type="RefSeq" id="WP_189243616.1">
    <property type="nucleotide sequence ID" value="NZ_BMQP01000045.1"/>
</dbReference>
<dbReference type="Proteomes" id="UP000655044">
    <property type="component" value="Unassembled WGS sequence"/>
</dbReference>
<dbReference type="InterPro" id="IPR002104">
    <property type="entry name" value="Integrase_catalytic"/>
</dbReference>
<proteinExistence type="inferred from homology"/>
<dbReference type="GO" id="GO:0015074">
    <property type="term" value="P:DNA integration"/>
    <property type="evidence" value="ECO:0007669"/>
    <property type="project" value="InterPro"/>
</dbReference>
<dbReference type="PANTHER" id="PTHR30349:SF64">
    <property type="entry name" value="PROPHAGE INTEGRASE INTD-RELATED"/>
    <property type="match status" value="1"/>
</dbReference>
<dbReference type="AlphaFoldDB" id="A0A8J3S5W9"/>
<dbReference type="Gene3D" id="1.10.443.10">
    <property type="entry name" value="Intergrase catalytic core"/>
    <property type="match status" value="1"/>
</dbReference>
<sequence>MKDITYDVRVYKTEVYKGTRVTTHIVRWKTAGKPWKRPFRNAAQADTFRGELQAAARKGEAFSLTTGEPVSWRRAEKTEMSWYDFAVAYVDMKWKRASAGYRRDIARALTAATPAMLESNRGKPSDRKVRKALTRWVFNTRDRDSCPSEYSPVIEWLKRSTLPVSALEEAATVRSVLDTATSKLTGKPAAASTARRNRAILFNALEYAVELKVLAANPIRGLKWQAPKTSHEVNRDCVVNPDQARQLLAAVKAQKRSGPRLVAFFAVLYFAGLRPEEAVGLRKANVILPALEWNKETGEWEEPPGAWGELRFRKASPDVGKEWTDEGTRREERQLKHRAEGESRTVPCPPELVRILRAHLTTFPPAKDGLLFTGVNGGDLPAVTYRRAWDRARAAVLTKAEYASPLGKRIYDLRHACLSTWLNAGVPAPQVAYWAGHSVDVLLKIYTKCIVGQDEAAKRRISDALGKADDLPETSACIRHDQPPEADDDR</sequence>
<protein>
    <submittedName>
        <fullName evidence="6">Integrase</fullName>
    </submittedName>
</protein>
<dbReference type="Gene3D" id="1.10.150.130">
    <property type="match status" value="1"/>
</dbReference>
<reference evidence="6" key="1">
    <citation type="submission" date="2021-01" db="EMBL/GenBank/DDBJ databases">
        <title>Whole genome shotgun sequence of Planobispora rosea NBRC 15558.</title>
        <authorList>
            <person name="Komaki H."/>
            <person name="Tamura T."/>
        </authorList>
    </citation>
    <scope>NUCLEOTIDE SEQUENCE</scope>
    <source>
        <strain evidence="6">NBRC 15558</strain>
    </source>
</reference>
<evidence type="ECO:0000256" key="3">
    <source>
        <dbReference type="ARBA" id="ARBA00023172"/>
    </source>
</evidence>
<evidence type="ECO:0000313" key="7">
    <source>
        <dbReference type="Proteomes" id="UP000655044"/>
    </source>
</evidence>
<evidence type="ECO:0000256" key="1">
    <source>
        <dbReference type="ARBA" id="ARBA00008857"/>
    </source>
</evidence>
<dbReference type="InterPro" id="IPR013762">
    <property type="entry name" value="Integrase-like_cat_sf"/>
</dbReference>
<keyword evidence="7" id="KW-1185">Reference proteome</keyword>
<dbReference type="InterPro" id="IPR010998">
    <property type="entry name" value="Integrase_recombinase_N"/>
</dbReference>
<feature type="domain" description="Tyr recombinase" evidence="5">
    <location>
        <begin position="234"/>
        <end position="460"/>
    </location>
</feature>
<dbReference type="SUPFAM" id="SSF56349">
    <property type="entry name" value="DNA breaking-rejoining enzymes"/>
    <property type="match status" value="1"/>
</dbReference>
<comment type="similarity">
    <text evidence="1">Belongs to the 'phage' integrase family.</text>
</comment>
<gene>
    <name evidence="6" type="ORF">Pro02_62260</name>
</gene>
<accession>A0A8J3S5W9</accession>
<dbReference type="GO" id="GO:0006310">
    <property type="term" value="P:DNA recombination"/>
    <property type="evidence" value="ECO:0007669"/>
    <property type="project" value="UniProtKB-KW"/>
</dbReference>
<dbReference type="PROSITE" id="PS51898">
    <property type="entry name" value="TYR_RECOMBINASE"/>
    <property type="match status" value="1"/>
</dbReference>
<comment type="caution">
    <text evidence="6">The sequence shown here is derived from an EMBL/GenBank/DDBJ whole genome shotgun (WGS) entry which is preliminary data.</text>
</comment>
<dbReference type="InterPro" id="IPR011010">
    <property type="entry name" value="DNA_brk_join_enz"/>
</dbReference>
<dbReference type="GO" id="GO:0003677">
    <property type="term" value="F:DNA binding"/>
    <property type="evidence" value="ECO:0007669"/>
    <property type="project" value="UniProtKB-KW"/>
</dbReference>
<dbReference type="InterPro" id="IPR050090">
    <property type="entry name" value="Tyrosine_recombinase_XerCD"/>
</dbReference>